<protein>
    <submittedName>
        <fullName evidence="3">CbtA family protein</fullName>
    </submittedName>
</protein>
<feature type="transmembrane region" description="Helical" evidence="2">
    <location>
        <begin position="173"/>
        <end position="189"/>
    </location>
</feature>
<gene>
    <name evidence="3" type="ORF">JFY56_21325</name>
</gene>
<proteinExistence type="predicted"/>
<feature type="region of interest" description="Disordered" evidence="1">
    <location>
        <begin position="44"/>
        <end position="75"/>
    </location>
</feature>
<feature type="transmembrane region" description="Helical" evidence="2">
    <location>
        <begin position="113"/>
        <end position="130"/>
    </location>
</feature>
<feature type="transmembrane region" description="Helical" evidence="2">
    <location>
        <begin position="150"/>
        <end position="168"/>
    </location>
</feature>
<reference evidence="3 4" key="1">
    <citation type="submission" date="2020-12" db="EMBL/GenBank/DDBJ databases">
        <title>Pseudomonas schmalbachii sp. nov. isolated from millipede gut.</title>
        <authorList>
            <person name="Shelomi M."/>
        </authorList>
    </citation>
    <scope>NUCLEOTIDE SEQUENCE [LARGE SCALE GENOMIC DNA]</scope>
    <source>
        <strain evidence="3 4">Milli4</strain>
    </source>
</reference>
<organism evidence="3 4">
    <name type="scientific">Pseudomonas schmalbachii</name>
    <dbReference type="NCBI Taxonomy" id="2816993"/>
    <lineage>
        <taxon>Bacteria</taxon>
        <taxon>Pseudomonadati</taxon>
        <taxon>Pseudomonadota</taxon>
        <taxon>Gammaproteobacteria</taxon>
        <taxon>Pseudomonadales</taxon>
        <taxon>Pseudomonadaceae</taxon>
        <taxon>Pseudomonas</taxon>
    </lineage>
</organism>
<feature type="compositionally biased region" description="Basic and acidic residues" evidence="1">
    <location>
        <begin position="44"/>
        <end position="71"/>
    </location>
</feature>
<evidence type="ECO:0000256" key="1">
    <source>
        <dbReference type="SAM" id="MobiDB-lite"/>
    </source>
</evidence>
<name>A0ABS3TWQ1_9PSED</name>
<accession>A0ABS3TWQ1</accession>
<feature type="transmembrane region" description="Helical" evidence="2">
    <location>
        <begin position="209"/>
        <end position="232"/>
    </location>
</feature>
<evidence type="ECO:0000313" key="4">
    <source>
        <dbReference type="Proteomes" id="UP000669060"/>
    </source>
</evidence>
<dbReference type="EMBL" id="JAELYA010000009">
    <property type="protein sequence ID" value="MBO3277763.1"/>
    <property type="molecule type" value="Genomic_DNA"/>
</dbReference>
<keyword evidence="4" id="KW-1185">Reference proteome</keyword>
<keyword evidence="2" id="KW-0812">Transmembrane</keyword>
<dbReference type="InterPro" id="IPR012666">
    <property type="entry name" value="CbtA_put"/>
</dbReference>
<comment type="caution">
    <text evidence="3">The sequence shown here is derived from an EMBL/GenBank/DDBJ whole genome shotgun (WGS) entry which is preliminary data.</text>
</comment>
<keyword evidence="2" id="KW-0472">Membrane</keyword>
<dbReference type="NCBIfam" id="TIGR02458">
    <property type="entry name" value="CbtA"/>
    <property type="match status" value="1"/>
</dbReference>
<dbReference type="RefSeq" id="WP_208316147.1">
    <property type="nucleotide sequence ID" value="NZ_JAELYA010000009.1"/>
</dbReference>
<dbReference type="Proteomes" id="UP000669060">
    <property type="component" value="Unassembled WGS sequence"/>
</dbReference>
<dbReference type="Pfam" id="PF09490">
    <property type="entry name" value="CbtA"/>
    <property type="match status" value="1"/>
</dbReference>
<feature type="transmembrane region" description="Helical" evidence="2">
    <location>
        <begin position="87"/>
        <end position="106"/>
    </location>
</feature>
<evidence type="ECO:0000313" key="3">
    <source>
        <dbReference type="EMBL" id="MBO3277763.1"/>
    </source>
</evidence>
<keyword evidence="2" id="KW-1133">Transmembrane helix</keyword>
<evidence type="ECO:0000256" key="2">
    <source>
        <dbReference type="SAM" id="Phobius"/>
    </source>
</evidence>
<sequence length="240" mass="25552">MIKRIARTAGFSGLLAAILLTLLQSLWVTPLILQAETFENAEPVAEHSHGEAVAAHQHEHEEAAGHSHDGEAWSPEDGWQRTLSTGLSNLVVAVGFALMLAGLFTLRAPNRTWQGLLWGLAGFAVFNLAPSAGLPPELPGTAAADLLLRQYWWIGTAAATAAGLALIAFSRNWLLRGVGLALLAVPHLIGAPHPEVHESLAPEALGHEFILASLLTNALFWAALGLAAAWFFGRDARHDA</sequence>